<feature type="region of interest" description="Disordered" evidence="1">
    <location>
        <begin position="64"/>
        <end position="100"/>
    </location>
</feature>
<evidence type="ECO:0000313" key="3">
    <source>
        <dbReference type="Proteomes" id="UP000078284"/>
    </source>
</evidence>
<dbReference type="EMBL" id="LUHQ01000004">
    <property type="protein sequence ID" value="OAO97730.1"/>
    <property type="molecule type" value="Genomic_DNA"/>
</dbReference>
<gene>
    <name evidence="2" type="ordered locus">AXX17_At4g09680</name>
</gene>
<dbReference type="AlphaFoldDB" id="A0A178UW46"/>
<evidence type="ECO:0000313" key="2">
    <source>
        <dbReference type="EMBL" id="OAO97730.1"/>
    </source>
</evidence>
<organism evidence="2 3">
    <name type="scientific">Arabidopsis thaliana</name>
    <name type="common">Mouse-ear cress</name>
    <dbReference type="NCBI Taxonomy" id="3702"/>
    <lineage>
        <taxon>Eukaryota</taxon>
        <taxon>Viridiplantae</taxon>
        <taxon>Streptophyta</taxon>
        <taxon>Embryophyta</taxon>
        <taxon>Tracheophyta</taxon>
        <taxon>Spermatophyta</taxon>
        <taxon>Magnoliopsida</taxon>
        <taxon>eudicotyledons</taxon>
        <taxon>Gunneridae</taxon>
        <taxon>Pentapetalae</taxon>
        <taxon>rosids</taxon>
        <taxon>malvids</taxon>
        <taxon>Brassicales</taxon>
        <taxon>Brassicaceae</taxon>
        <taxon>Camelineae</taxon>
        <taxon>Arabidopsis</taxon>
    </lineage>
</organism>
<dbReference type="Proteomes" id="UP000078284">
    <property type="component" value="Chromosome 4"/>
</dbReference>
<comment type="caution">
    <text evidence="2">The sequence shown here is derived from an EMBL/GenBank/DDBJ whole genome shotgun (WGS) entry which is preliminary data.</text>
</comment>
<evidence type="ECO:0000256" key="1">
    <source>
        <dbReference type="SAM" id="MobiDB-lite"/>
    </source>
</evidence>
<name>A0A178UW46_ARATH</name>
<accession>A0A178UW46</accession>
<sequence>MSNQNERVAAAPFQEAVESPTQRILWERLRTYDHSFPLSDYSPETLFSSDLQTLEHEFRRFGVSELDRGDQGMTDRVNWFPSDSQQNTGREQRNQSEIER</sequence>
<proteinExistence type="predicted"/>
<reference evidence="3" key="1">
    <citation type="journal article" date="2016" name="Proc. Natl. Acad. Sci. U.S.A.">
        <title>Chromosome-level assembly of Arabidopsis thaliana Ler reveals the extent of translocation and inversion polymorphisms.</title>
        <authorList>
            <person name="Zapata L."/>
            <person name="Ding J."/>
            <person name="Willing E.M."/>
            <person name="Hartwig B."/>
            <person name="Bezdan D."/>
            <person name="Jiao W.B."/>
            <person name="Patel V."/>
            <person name="Velikkakam James G."/>
            <person name="Koornneef M."/>
            <person name="Ossowski S."/>
            <person name="Schneeberger K."/>
        </authorList>
    </citation>
    <scope>NUCLEOTIDE SEQUENCE [LARGE SCALE GENOMIC DNA]</scope>
    <source>
        <strain evidence="3">cv. Landsberg erecta</strain>
    </source>
</reference>
<feature type="compositionally biased region" description="Basic and acidic residues" evidence="1">
    <location>
        <begin position="90"/>
        <end position="100"/>
    </location>
</feature>
<protein>
    <submittedName>
        <fullName evidence="2">Uncharacterized protein</fullName>
    </submittedName>
</protein>